<sequence length="523" mass="56746">MYLVAKQPPMIGSTRFRHRFGSILFVLLPMHLSDTLLQSTEALTLPISSRRPCTTLPIPGGSSSFFRHSTHKHDSVLCYSTREPKPDTTNDSGESSLAESISRSYAEKETDGVVELATTSSLLTDLSVDIEDDLIPAILEASGGRKGIVASIMNAMIGSGCHFIDETKTKAGTTPGLVSDRVLSLMEGLFDAADVTPDIVTYSLAYEALSKDDPDDTDGLADSILETAERSSKKIAGGKRRKLLASSRRKVTSSFSDAEDDLRELLGADFEVLLETDGFAVVNKPSGVPCFHARTTTAGKIKRGKGKKKKGKKGQQQNENKANDRLPSDVSLEDALVSCNVPLSTLNPEALGLVHRLDRGSSGCLILAKTNELHARLVSEFFLRRTTKQYVALVRETQASSISKKGSIDHAVGGRSARSDYQLLERYRSDGDDAAMVGFEIFTGRKHQIRVHAAEVLGSPVWGDPLYGAGDGGPNTKPPQQERIFLHASRLKIPVLGVDVESPVPSWWESTLSTFGEKNETKD</sequence>
<dbReference type="CDD" id="cd02869">
    <property type="entry name" value="PseudoU_synth_RluA_like"/>
    <property type="match status" value="1"/>
</dbReference>
<dbReference type="GO" id="GO:0003723">
    <property type="term" value="F:RNA binding"/>
    <property type="evidence" value="ECO:0007669"/>
    <property type="project" value="InterPro"/>
</dbReference>
<dbReference type="Gene3D" id="3.30.2350.10">
    <property type="entry name" value="Pseudouridine synthase"/>
    <property type="match status" value="1"/>
</dbReference>
<feature type="domain" description="Pseudouridine synthase RsuA/RluA-like" evidence="3">
    <location>
        <begin position="279"/>
        <end position="454"/>
    </location>
</feature>
<comment type="similarity">
    <text evidence="1">Belongs to the pseudouridine synthase RluA family.</text>
</comment>
<dbReference type="Pfam" id="PF00849">
    <property type="entry name" value="PseudoU_synth_2"/>
    <property type="match status" value="1"/>
</dbReference>
<keyword evidence="5" id="KW-1185">Reference proteome</keyword>
<name>A0A448ZR86_9STRA</name>
<dbReference type="InterPro" id="IPR020103">
    <property type="entry name" value="PsdUridine_synth_cat_dom_sf"/>
</dbReference>
<feature type="compositionally biased region" description="Basic residues" evidence="2">
    <location>
        <begin position="300"/>
        <end position="313"/>
    </location>
</feature>
<gene>
    <name evidence="4" type="ORF">PSNMU_V1.4_AUG-EV-PASAV3_0116730</name>
</gene>
<evidence type="ECO:0000256" key="2">
    <source>
        <dbReference type="SAM" id="MobiDB-lite"/>
    </source>
</evidence>
<dbReference type="Proteomes" id="UP000291116">
    <property type="component" value="Unassembled WGS sequence"/>
</dbReference>
<dbReference type="EMBL" id="CAACVS010000650">
    <property type="protein sequence ID" value="VEU44557.1"/>
    <property type="molecule type" value="Genomic_DNA"/>
</dbReference>
<feature type="region of interest" description="Disordered" evidence="2">
    <location>
        <begin position="80"/>
        <end position="104"/>
    </location>
</feature>
<evidence type="ECO:0000313" key="4">
    <source>
        <dbReference type="EMBL" id="VEU44557.1"/>
    </source>
</evidence>
<dbReference type="AlphaFoldDB" id="A0A448ZR86"/>
<feature type="compositionally biased region" description="Polar residues" evidence="2">
    <location>
        <begin position="89"/>
        <end position="103"/>
    </location>
</feature>
<accession>A0A448ZR86</accession>
<proteinExistence type="inferred from homology"/>
<evidence type="ECO:0000259" key="3">
    <source>
        <dbReference type="Pfam" id="PF00849"/>
    </source>
</evidence>
<dbReference type="GO" id="GO:0009982">
    <property type="term" value="F:pseudouridine synthase activity"/>
    <property type="evidence" value="ECO:0007669"/>
    <property type="project" value="InterPro"/>
</dbReference>
<dbReference type="GO" id="GO:0000455">
    <property type="term" value="P:enzyme-directed rRNA pseudouridine synthesis"/>
    <property type="evidence" value="ECO:0007669"/>
    <property type="project" value="TreeGrafter"/>
</dbReference>
<dbReference type="OrthoDB" id="418349at2759"/>
<evidence type="ECO:0000256" key="1">
    <source>
        <dbReference type="ARBA" id="ARBA00010876"/>
    </source>
</evidence>
<reference evidence="4 5" key="1">
    <citation type="submission" date="2019-01" db="EMBL/GenBank/DDBJ databases">
        <authorList>
            <person name="Ferrante I. M."/>
        </authorList>
    </citation>
    <scope>NUCLEOTIDE SEQUENCE [LARGE SCALE GENOMIC DNA]</scope>
    <source>
        <strain evidence="4 5">B856</strain>
    </source>
</reference>
<organism evidence="4 5">
    <name type="scientific">Pseudo-nitzschia multistriata</name>
    <dbReference type="NCBI Taxonomy" id="183589"/>
    <lineage>
        <taxon>Eukaryota</taxon>
        <taxon>Sar</taxon>
        <taxon>Stramenopiles</taxon>
        <taxon>Ochrophyta</taxon>
        <taxon>Bacillariophyta</taxon>
        <taxon>Bacillariophyceae</taxon>
        <taxon>Bacillariophycidae</taxon>
        <taxon>Bacillariales</taxon>
        <taxon>Bacillariaceae</taxon>
        <taxon>Pseudo-nitzschia</taxon>
    </lineage>
</organism>
<dbReference type="InterPro" id="IPR050188">
    <property type="entry name" value="RluA_PseudoU_synthase"/>
</dbReference>
<dbReference type="SUPFAM" id="SSF55120">
    <property type="entry name" value="Pseudouridine synthase"/>
    <property type="match status" value="1"/>
</dbReference>
<feature type="region of interest" description="Disordered" evidence="2">
    <location>
        <begin position="294"/>
        <end position="327"/>
    </location>
</feature>
<dbReference type="InterPro" id="IPR006145">
    <property type="entry name" value="PsdUridine_synth_RsuA/RluA"/>
</dbReference>
<dbReference type="PANTHER" id="PTHR21600">
    <property type="entry name" value="MITOCHONDRIAL RNA PSEUDOURIDINE SYNTHASE"/>
    <property type="match status" value="1"/>
</dbReference>
<evidence type="ECO:0000313" key="5">
    <source>
        <dbReference type="Proteomes" id="UP000291116"/>
    </source>
</evidence>
<protein>
    <recommendedName>
        <fullName evidence="3">Pseudouridine synthase RsuA/RluA-like domain-containing protein</fullName>
    </recommendedName>
</protein>
<dbReference type="PANTHER" id="PTHR21600:SF87">
    <property type="entry name" value="RNA PSEUDOURIDYLATE SYNTHASE DOMAIN-CONTAINING PROTEIN 1"/>
    <property type="match status" value="1"/>
</dbReference>